<organism evidence="4 5">
    <name type="scientific">Methylophilus aquaticus</name>
    <dbReference type="NCBI Taxonomy" id="1971610"/>
    <lineage>
        <taxon>Bacteria</taxon>
        <taxon>Pseudomonadati</taxon>
        <taxon>Pseudomonadota</taxon>
        <taxon>Betaproteobacteria</taxon>
        <taxon>Nitrosomonadales</taxon>
        <taxon>Methylophilaceae</taxon>
        <taxon>Methylophilus</taxon>
    </lineage>
</organism>
<dbReference type="CDD" id="cd01949">
    <property type="entry name" value="GGDEF"/>
    <property type="match status" value="1"/>
</dbReference>
<dbReference type="InterPro" id="IPR050469">
    <property type="entry name" value="Diguanylate_Cyclase"/>
</dbReference>
<dbReference type="InterPro" id="IPR029787">
    <property type="entry name" value="Nucleotide_cyclase"/>
</dbReference>
<evidence type="ECO:0000256" key="2">
    <source>
        <dbReference type="ARBA" id="ARBA00034247"/>
    </source>
</evidence>
<dbReference type="SUPFAM" id="SSF55785">
    <property type="entry name" value="PYP-like sensor domain (PAS domain)"/>
    <property type="match status" value="1"/>
</dbReference>
<dbReference type="NCBIfam" id="TIGR00254">
    <property type="entry name" value="GGDEF"/>
    <property type="match status" value="1"/>
</dbReference>
<keyword evidence="4" id="KW-0808">Transferase</keyword>
<comment type="catalytic activity">
    <reaction evidence="2">
        <text>2 GTP = 3',3'-c-di-GMP + 2 diphosphate</text>
        <dbReference type="Rhea" id="RHEA:24898"/>
        <dbReference type="ChEBI" id="CHEBI:33019"/>
        <dbReference type="ChEBI" id="CHEBI:37565"/>
        <dbReference type="ChEBI" id="CHEBI:58805"/>
        <dbReference type="EC" id="2.7.7.65"/>
    </reaction>
</comment>
<evidence type="ECO:0000259" key="3">
    <source>
        <dbReference type="PROSITE" id="PS50887"/>
    </source>
</evidence>
<dbReference type="InterPro" id="IPR043128">
    <property type="entry name" value="Rev_trsase/Diguanyl_cyclase"/>
</dbReference>
<protein>
    <recommendedName>
        <fullName evidence="1">diguanylate cyclase</fullName>
        <ecNumber evidence="1">2.7.7.65</ecNumber>
    </recommendedName>
</protein>
<comment type="caution">
    <text evidence="4">The sequence shown here is derived from an EMBL/GenBank/DDBJ whole genome shotgun (WGS) entry which is preliminary data.</text>
</comment>
<dbReference type="SUPFAM" id="SSF55073">
    <property type="entry name" value="Nucleotide cyclase"/>
    <property type="match status" value="1"/>
</dbReference>
<keyword evidence="4" id="KW-0548">Nucleotidyltransferase</keyword>
<name>A0ABT9JVC4_9PROT</name>
<accession>A0ABT9JVC4</accession>
<evidence type="ECO:0000256" key="1">
    <source>
        <dbReference type="ARBA" id="ARBA00012528"/>
    </source>
</evidence>
<keyword evidence="5" id="KW-1185">Reference proteome</keyword>
<dbReference type="PROSITE" id="PS50887">
    <property type="entry name" value="GGDEF"/>
    <property type="match status" value="1"/>
</dbReference>
<dbReference type="RefSeq" id="WP_306390273.1">
    <property type="nucleotide sequence ID" value="NZ_JAVCAP010000026.1"/>
</dbReference>
<dbReference type="PANTHER" id="PTHR45138">
    <property type="entry name" value="REGULATORY COMPONENTS OF SENSORY TRANSDUCTION SYSTEM"/>
    <property type="match status" value="1"/>
</dbReference>
<dbReference type="Pfam" id="PF00990">
    <property type="entry name" value="GGDEF"/>
    <property type="match status" value="1"/>
</dbReference>
<dbReference type="PANTHER" id="PTHR45138:SF9">
    <property type="entry name" value="DIGUANYLATE CYCLASE DGCM-RELATED"/>
    <property type="match status" value="1"/>
</dbReference>
<dbReference type="InterPro" id="IPR000160">
    <property type="entry name" value="GGDEF_dom"/>
</dbReference>
<gene>
    <name evidence="4" type="ORF">Q9291_11860</name>
</gene>
<dbReference type="InterPro" id="IPR035965">
    <property type="entry name" value="PAS-like_dom_sf"/>
</dbReference>
<evidence type="ECO:0000313" key="5">
    <source>
        <dbReference type="Proteomes" id="UP001225906"/>
    </source>
</evidence>
<feature type="domain" description="GGDEF" evidence="3">
    <location>
        <begin position="174"/>
        <end position="324"/>
    </location>
</feature>
<dbReference type="EC" id="2.7.7.65" evidence="1"/>
<dbReference type="Gene3D" id="3.30.450.20">
    <property type="entry name" value="PAS domain"/>
    <property type="match status" value="1"/>
</dbReference>
<dbReference type="GO" id="GO:0052621">
    <property type="term" value="F:diguanylate cyclase activity"/>
    <property type="evidence" value="ECO:0007669"/>
    <property type="project" value="UniProtKB-EC"/>
</dbReference>
<evidence type="ECO:0000313" key="4">
    <source>
        <dbReference type="EMBL" id="MDP8568545.1"/>
    </source>
</evidence>
<sequence length="334" mass="37621">MKLPAHLLTGILETLSLQIAVIDQESRILYVNRAWQNFGVYYGLPAEADWTNVSYLEICQANEDTNQPQILQGIQQVLNGETGHFKTDYLCHTPMHQPTWLTLDICPMKDTQLQDAQASTPCFLVSLTNITVHKQAELEISALSMMDPLTGLSNRRRLELFLRDEWSRAIRHQSGLSIMMIDADHFKLLNDSMGHAAGDECLKQIADILKKYTNRPGDLAARYGGEEFVLVLGQTTSQEAIKIGERIRQKVMDLNIRFAEHRLMTVSIGIASLGAHASQASKPTQPQSQWLNFSEDGNLLIEQADKALYVAKKQGRNRVEVYDKHHRLTAPLTA</sequence>
<proteinExistence type="predicted"/>
<dbReference type="Proteomes" id="UP001225906">
    <property type="component" value="Unassembled WGS sequence"/>
</dbReference>
<dbReference type="EMBL" id="JAVCAP010000026">
    <property type="protein sequence ID" value="MDP8568545.1"/>
    <property type="molecule type" value="Genomic_DNA"/>
</dbReference>
<reference evidence="5" key="1">
    <citation type="journal article" date="2019" name="Int. J. Syst. Evol. Microbiol.">
        <title>The Global Catalogue of Microorganisms (GCM) 10K type strain sequencing project: providing services to taxonomists for standard genome sequencing and annotation.</title>
        <authorList>
            <consortium name="The Broad Institute Genomics Platform"/>
            <consortium name="The Broad Institute Genome Sequencing Center for Infectious Disease"/>
            <person name="Wu L."/>
            <person name="Ma J."/>
        </authorList>
    </citation>
    <scope>NUCLEOTIDE SEQUENCE [LARGE SCALE GENOMIC DNA]</scope>
    <source>
        <strain evidence="5">VKM B-3159</strain>
    </source>
</reference>
<dbReference type="SMART" id="SM00267">
    <property type="entry name" value="GGDEF"/>
    <property type="match status" value="1"/>
</dbReference>
<dbReference type="Gene3D" id="3.30.70.270">
    <property type="match status" value="1"/>
</dbReference>